<evidence type="ECO:0000313" key="2">
    <source>
        <dbReference type="EMBL" id="KAJ4439051.1"/>
    </source>
</evidence>
<feature type="compositionally biased region" description="Basic and acidic residues" evidence="1">
    <location>
        <begin position="107"/>
        <end position="127"/>
    </location>
</feature>
<gene>
    <name evidence="2" type="ORF">ANN_15007</name>
</gene>
<accession>A0ABQ8SZA6</accession>
<comment type="caution">
    <text evidence="2">The sequence shown here is derived from an EMBL/GenBank/DDBJ whole genome shotgun (WGS) entry which is preliminary data.</text>
</comment>
<reference evidence="2 3" key="1">
    <citation type="journal article" date="2022" name="Allergy">
        <title>Genome assembly and annotation of Periplaneta americana reveal a comprehensive cockroach allergen profile.</title>
        <authorList>
            <person name="Wang L."/>
            <person name="Xiong Q."/>
            <person name="Saelim N."/>
            <person name="Wang L."/>
            <person name="Nong W."/>
            <person name="Wan A.T."/>
            <person name="Shi M."/>
            <person name="Liu X."/>
            <person name="Cao Q."/>
            <person name="Hui J.H.L."/>
            <person name="Sookrung N."/>
            <person name="Leung T.F."/>
            <person name="Tungtrongchitr A."/>
            <person name="Tsui S.K.W."/>
        </authorList>
    </citation>
    <scope>NUCLEOTIDE SEQUENCE [LARGE SCALE GENOMIC DNA]</scope>
    <source>
        <strain evidence="2">PWHHKU_190912</strain>
    </source>
</reference>
<proteinExistence type="predicted"/>
<keyword evidence="3" id="KW-1185">Reference proteome</keyword>
<feature type="region of interest" description="Disordered" evidence="1">
    <location>
        <begin position="106"/>
        <end position="127"/>
    </location>
</feature>
<dbReference type="Proteomes" id="UP001148838">
    <property type="component" value="Unassembled WGS sequence"/>
</dbReference>
<name>A0ABQ8SZA6_PERAM</name>
<protein>
    <recommendedName>
        <fullName evidence="4">Reverse transcriptase domain-containing protein</fullName>
    </recommendedName>
</protein>
<dbReference type="EMBL" id="JAJSOF020000019">
    <property type="protein sequence ID" value="KAJ4439051.1"/>
    <property type="molecule type" value="Genomic_DNA"/>
</dbReference>
<evidence type="ECO:0000313" key="3">
    <source>
        <dbReference type="Proteomes" id="UP001148838"/>
    </source>
</evidence>
<organism evidence="2 3">
    <name type="scientific">Periplaneta americana</name>
    <name type="common">American cockroach</name>
    <name type="synonym">Blatta americana</name>
    <dbReference type="NCBI Taxonomy" id="6978"/>
    <lineage>
        <taxon>Eukaryota</taxon>
        <taxon>Metazoa</taxon>
        <taxon>Ecdysozoa</taxon>
        <taxon>Arthropoda</taxon>
        <taxon>Hexapoda</taxon>
        <taxon>Insecta</taxon>
        <taxon>Pterygota</taxon>
        <taxon>Neoptera</taxon>
        <taxon>Polyneoptera</taxon>
        <taxon>Dictyoptera</taxon>
        <taxon>Blattodea</taxon>
        <taxon>Blattoidea</taxon>
        <taxon>Blattidae</taxon>
        <taxon>Blattinae</taxon>
        <taxon>Periplaneta</taxon>
    </lineage>
</organism>
<evidence type="ECO:0000256" key="1">
    <source>
        <dbReference type="SAM" id="MobiDB-lite"/>
    </source>
</evidence>
<evidence type="ECO:0008006" key="4">
    <source>
        <dbReference type="Google" id="ProtNLM"/>
    </source>
</evidence>
<sequence>MRGGVTQQSCYQRMEAVSSKNHLNTRIILQTGEGLRQRNEGKGGDFPRSNNAIRIVQDSREGLELNGLHQLLVYADDVNVLGENPQTNRENTAILLVASKEIGLEVNPEKTNRGKVTEDGEASPKHV</sequence>